<feature type="compositionally biased region" description="Polar residues" evidence="1">
    <location>
        <begin position="1"/>
        <end position="21"/>
    </location>
</feature>
<dbReference type="AlphaFoldDB" id="A0A8S9UJI1"/>
<dbReference type="EMBL" id="JAACNO010001558">
    <property type="protein sequence ID" value="KAF4139289.1"/>
    <property type="molecule type" value="Genomic_DNA"/>
</dbReference>
<dbReference type="Proteomes" id="UP000704712">
    <property type="component" value="Unassembled WGS sequence"/>
</dbReference>
<evidence type="ECO:0000313" key="3">
    <source>
        <dbReference type="Proteomes" id="UP000704712"/>
    </source>
</evidence>
<proteinExistence type="predicted"/>
<gene>
    <name evidence="2" type="ORF">GN958_ATG11505</name>
</gene>
<evidence type="ECO:0000256" key="1">
    <source>
        <dbReference type="SAM" id="MobiDB-lite"/>
    </source>
</evidence>
<accession>A0A8S9UJI1</accession>
<name>A0A8S9UJI1_PHYIN</name>
<organism evidence="2 3">
    <name type="scientific">Phytophthora infestans</name>
    <name type="common">Potato late blight agent</name>
    <name type="synonym">Botrytis infestans</name>
    <dbReference type="NCBI Taxonomy" id="4787"/>
    <lineage>
        <taxon>Eukaryota</taxon>
        <taxon>Sar</taxon>
        <taxon>Stramenopiles</taxon>
        <taxon>Oomycota</taxon>
        <taxon>Peronosporomycetes</taxon>
        <taxon>Peronosporales</taxon>
        <taxon>Peronosporaceae</taxon>
        <taxon>Phytophthora</taxon>
    </lineage>
</organism>
<evidence type="ECO:0000313" key="2">
    <source>
        <dbReference type="EMBL" id="KAF4139289.1"/>
    </source>
</evidence>
<sequence length="146" mass="16450">MDTTQKTLTEATSATVGSVSYSKAPKPTPRRKRKSTVTRRKEEIEELEREVKVLQAQIAAYQKNAQTAARRSELEQDLLETSFIRQSVLQQQASLVNVQSALSRLTMTQPVAPHASSIRLGTDLEARWKTLTEMKSIILQAAQYYL</sequence>
<comment type="caution">
    <text evidence="2">The sequence shown here is derived from an EMBL/GenBank/DDBJ whole genome shotgun (WGS) entry which is preliminary data.</text>
</comment>
<reference evidence="2" key="1">
    <citation type="submission" date="2020-03" db="EMBL/GenBank/DDBJ databases">
        <title>Hybrid Assembly of Korean Phytophthora infestans isolates.</title>
        <authorList>
            <person name="Prokchorchik M."/>
            <person name="Lee Y."/>
            <person name="Seo J."/>
            <person name="Cho J.-H."/>
            <person name="Park Y.-E."/>
            <person name="Jang D.-C."/>
            <person name="Im J.-S."/>
            <person name="Choi J.-G."/>
            <person name="Park H.-J."/>
            <person name="Lee G.-B."/>
            <person name="Lee Y.-G."/>
            <person name="Hong S.-Y."/>
            <person name="Cho K."/>
            <person name="Sohn K.H."/>
        </authorList>
    </citation>
    <scope>NUCLEOTIDE SEQUENCE</scope>
    <source>
        <strain evidence="2">KR_2_A2</strain>
    </source>
</reference>
<feature type="compositionally biased region" description="Basic residues" evidence="1">
    <location>
        <begin position="28"/>
        <end position="38"/>
    </location>
</feature>
<feature type="region of interest" description="Disordered" evidence="1">
    <location>
        <begin position="1"/>
        <end position="42"/>
    </location>
</feature>
<protein>
    <submittedName>
        <fullName evidence="2">Uncharacterized protein</fullName>
    </submittedName>
</protein>